<reference evidence="2 3" key="1">
    <citation type="submission" date="2020-08" db="EMBL/GenBank/DDBJ databases">
        <title>Genomic Encyclopedia of Type Strains, Phase IV (KMG-IV): sequencing the most valuable type-strain genomes for metagenomic binning, comparative biology and taxonomic classification.</title>
        <authorList>
            <person name="Goeker M."/>
        </authorList>
    </citation>
    <scope>NUCLEOTIDE SEQUENCE [LARGE SCALE GENOMIC DNA]</scope>
    <source>
        <strain evidence="2 3">DSM 24448</strain>
    </source>
</reference>
<dbReference type="RefSeq" id="WP_123287621.1">
    <property type="nucleotide sequence ID" value="NZ_JACIJB010000002.1"/>
</dbReference>
<dbReference type="AlphaFoldDB" id="A0A7W9E7N6"/>
<comment type="caution">
    <text evidence="2">The sequence shown here is derived from an EMBL/GenBank/DDBJ whole genome shotgun (WGS) entry which is preliminary data.</text>
</comment>
<organism evidence="2 3">
    <name type="scientific">Brevundimonas halotolerans</name>
    <dbReference type="NCBI Taxonomy" id="69670"/>
    <lineage>
        <taxon>Bacteria</taxon>
        <taxon>Pseudomonadati</taxon>
        <taxon>Pseudomonadota</taxon>
        <taxon>Alphaproteobacteria</taxon>
        <taxon>Caulobacterales</taxon>
        <taxon>Caulobacteraceae</taxon>
        <taxon>Brevundimonas</taxon>
    </lineage>
</organism>
<dbReference type="OrthoDB" id="9951508at2"/>
<gene>
    <name evidence="2" type="ORF">FHS65_000899</name>
</gene>
<feature type="signal peptide" evidence="1">
    <location>
        <begin position="1"/>
        <end position="25"/>
    </location>
</feature>
<dbReference type="EMBL" id="JACIJB010000002">
    <property type="protein sequence ID" value="MBB5660159.1"/>
    <property type="molecule type" value="Genomic_DNA"/>
</dbReference>
<keyword evidence="3" id="KW-1185">Reference proteome</keyword>
<proteinExistence type="predicted"/>
<keyword evidence="1" id="KW-0732">Signal</keyword>
<evidence type="ECO:0000313" key="2">
    <source>
        <dbReference type="EMBL" id="MBB5660159.1"/>
    </source>
</evidence>
<protein>
    <submittedName>
        <fullName evidence="2">Uncharacterized protein</fullName>
    </submittedName>
</protein>
<accession>A0A7W9E7N6</accession>
<evidence type="ECO:0000313" key="3">
    <source>
        <dbReference type="Proteomes" id="UP000548978"/>
    </source>
</evidence>
<feature type="chain" id="PRO_5031368568" evidence="1">
    <location>
        <begin position="26"/>
        <end position="129"/>
    </location>
</feature>
<sequence>MLTTKYTLAGGIAALALLAAGTASAQSAPLNYQQHLTCSAMFFAFSKIQADPEDVSALEAATGVMLNRAQALPAARGLSEDQVIEAAVAEAVQIMERVDAQSGMTAKQQVIYSWGPGLDRCLEAVLEEE</sequence>
<name>A0A7W9E7N6_9CAUL</name>
<dbReference type="Proteomes" id="UP000548978">
    <property type="component" value="Unassembled WGS sequence"/>
</dbReference>
<evidence type="ECO:0000256" key="1">
    <source>
        <dbReference type="SAM" id="SignalP"/>
    </source>
</evidence>